<evidence type="ECO:0000313" key="3">
    <source>
        <dbReference type="Proteomes" id="UP000006546"/>
    </source>
</evidence>
<sequence>MLIECLVFALTAVLLYGVGLNQAVVLSSGVKGIALSYVKALLAAVSTVALSYVIIRYLLIPAGLQELYPLVCILVFTVIAVFFEVIVTLTTGTPVAEFSVVFLCVLLAINESVSIAEAVLFVMCCVTSFYAAIPVLYTLRKRNEDAQPLPFFKNSLILFSLAALMLFLLVFDVSWLNGGIAR</sequence>
<dbReference type="EMBL" id="CP002696">
    <property type="protein sequence ID" value="AEE16803.1"/>
    <property type="molecule type" value="Genomic_DNA"/>
</dbReference>
<reference evidence="3" key="1">
    <citation type="submission" date="2011-04" db="EMBL/GenBank/DDBJ databases">
        <title>The complete genome of Treponema brennaborense DSM 12168.</title>
        <authorList>
            <person name="Lucas S."/>
            <person name="Han J."/>
            <person name="Lapidus A."/>
            <person name="Bruce D."/>
            <person name="Goodwin L."/>
            <person name="Pitluck S."/>
            <person name="Peters L."/>
            <person name="Kyrpides N."/>
            <person name="Mavromatis K."/>
            <person name="Ivanova N."/>
            <person name="Mikhailova N."/>
            <person name="Pagani I."/>
            <person name="Teshima H."/>
            <person name="Detter J.C."/>
            <person name="Tapia R."/>
            <person name="Han C."/>
            <person name="Land M."/>
            <person name="Hauser L."/>
            <person name="Markowitz V."/>
            <person name="Cheng J.-F."/>
            <person name="Hugenholtz P."/>
            <person name="Woyke T."/>
            <person name="Wu D."/>
            <person name="Gronow S."/>
            <person name="Wellnitz S."/>
            <person name="Brambilla E."/>
            <person name="Klenk H.-P."/>
            <person name="Eisen J.A."/>
        </authorList>
    </citation>
    <scope>NUCLEOTIDE SEQUENCE [LARGE SCALE GENOMIC DNA]</scope>
    <source>
        <strain evidence="3">DSM 12168 / CIP 105900 / DD5/3</strain>
    </source>
</reference>
<protein>
    <submittedName>
        <fullName evidence="2">Uncharacterized protein</fullName>
    </submittedName>
</protein>
<gene>
    <name evidence="2" type="ordered locus">Trebr_1379</name>
</gene>
<feature type="transmembrane region" description="Helical" evidence="1">
    <location>
        <begin position="67"/>
        <end position="86"/>
    </location>
</feature>
<dbReference type="STRING" id="906968.Trebr_1379"/>
<dbReference type="HOGENOM" id="CLU_125507_0_0_12"/>
<evidence type="ECO:0000313" key="2">
    <source>
        <dbReference type="EMBL" id="AEE16803.1"/>
    </source>
</evidence>
<keyword evidence="1" id="KW-1133">Transmembrane helix</keyword>
<feature type="transmembrane region" description="Helical" evidence="1">
    <location>
        <begin position="157"/>
        <end position="176"/>
    </location>
</feature>
<evidence type="ECO:0000256" key="1">
    <source>
        <dbReference type="SAM" id="Phobius"/>
    </source>
</evidence>
<dbReference type="KEGG" id="tbe:Trebr_1379"/>
<accession>F4LMQ6</accession>
<feature type="transmembrane region" description="Helical" evidence="1">
    <location>
        <begin position="37"/>
        <end position="55"/>
    </location>
</feature>
<proteinExistence type="predicted"/>
<dbReference type="RefSeq" id="WP_013758508.1">
    <property type="nucleotide sequence ID" value="NC_015500.1"/>
</dbReference>
<keyword evidence="3" id="KW-1185">Reference proteome</keyword>
<dbReference type="eggNOG" id="ENOG5032GTW">
    <property type="taxonomic scope" value="Bacteria"/>
</dbReference>
<name>F4LMQ6_TREBD</name>
<dbReference type="AlphaFoldDB" id="F4LMQ6"/>
<dbReference type="Proteomes" id="UP000006546">
    <property type="component" value="Chromosome"/>
</dbReference>
<feature type="transmembrane region" description="Helical" evidence="1">
    <location>
        <begin position="118"/>
        <end position="137"/>
    </location>
</feature>
<keyword evidence="1" id="KW-0472">Membrane</keyword>
<keyword evidence="1" id="KW-0812">Transmembrane</keyword>
<organism evidence="2 3">
    <name type="scientific">Treponema brennaborense (strain DSM 12168 / CIP 105900 / DD5/3)</name>
    <dbReference type="NCBI Taxonomy" id="906968"/>
    <lineage>
        <taxon>Bacteria</taxon>
        <taxon>Pseudomonadati</taxon>
        <taxon>Spirochaetota</taxon>
        <taxon>Spirochaetia</taxon>
        <taxon>Spirochaetales</taxon>
        <taxon>Treponemataceae</taxon>
        <taxon>Treponema</taxon>
    </lineage>
</organism>